<protein>
    <recommendedName>
        <fullName evidence="5">Reverse transcriptase Ty1/copia-type domain-containing protein</fullName>
    </recommendedName>
</protein>
<feature type="transmembrane region" description="Helical" evidence="2">
    <location>
        <begin position="141"/>
        <end position="161"/>
    </location>
</feature>
<keyword evidence="2" id="KW-0472">Membrane</keyword>
<dbReference type="Proteomes" id="UP000257109">
    <property type="component" value="Unassembled WGS sequence"/>
</dbReference>
<comment type="caution">
    <text evidence="3">The sequence shown here is derived from an EMBL/GenBank/DDBJ whole genome shotgun (WGS) entry which is preliminary data.</text>
</comment>
<keyword evidence="2" id="KW-1133">Transmembrane helix</keyword>
<feature type="compositionally biased region" description="Polar residues" evidence="1">
    <location>
        <begin position="19"/>
        <end position="32"/>
    </location>
</feature>
<gene>
    <name evidence="3" type="ORF">CR513_47347</name>
</gene>
<reference evidence="3" key="1">
    <citation type="submission" date="2018-05" db="EMBL/GenBank/DDBJ databases">
        <title>Draft genome of Mucuna pruriens seed.</title>
        <authorList>
            <person name="Nnadi N.E."/>
            <person name="Vos R."/>
            <person name="Hasami M.H."/>
            <person name="Devisetty U.K."/>
            <person name="Aguiy J.C."/>
        </authorList>
    </citation>
    <scope>NUCLEOTIDE SEQUENCE [LARGE SCALE GENOMIC DNA]</scope>
    <source>
        <strain evidence="3">JCA_2017</strain>
    </source>
</reference>
<keyword evidence="4" id="KW-1185">Reference proteome</keyword>
<evidence type="ECO:0000313" key="4">
    <source>
        <dbReference type="Proteomes" id="UP000257109"/>
    </source>
</evidence>
<feature type="non-terminal residue" evidence="3">
    <location>
        <position position="173"/>
    </location>
</feature>
<evidence type="ECO:0000313" key="3">
    <source>
        <dbReference type="EMBL" id="RDX73089.1"/>
    </source>
</evidence>
<evidence type="ECO:0000256" key="1">
    <source>
        <dbReference type="SAM" id="MobiDB-lite"/>
    </source>
</evidence>
<proteinExistence type="predicted"/>
<evidence type="ECO:0008006" key="5">
    <source>
        <dbReference type="Google" id="ProtNLM"/>
    </source>
</evidence>
<evidence type="ECO:0000256" key="2">
    <source>
        <dbReference type="SAM" id="Phobius"/>
    </source>
</evidence>
<keyword evidence="2" id="KW-0812">Transmembrane</keyword>
<dbReference type="EMBL" id="QJKJ01010661">
    <property type="protein sequence ID" value="RDX73089.1"/>
    <property type="molecule type" value="Genomic_DNA"/>
</dbReference>
<dbReference type="AlphaFoldDB" id="A0A371F472"/>
<accession>A0A371F472</accession>
<feature type="non-terminal residue" evidence="3">
    <location>
        <position position="1"/>
    </location>
</feature>
<organism evidence="3 4">
    <name type="scientific">Mucuna pruriens</name>
    <name type="common">Velvet bean</name>
    <name type="synonym">Dolichos pruriens</name>
    <dbReference type="NCBI Taxonomy" id="157652"/>
    <lineage>
        <taxon>Eukaryota</taxon>
        <taxon>Viridiplantae</taxon>
        <taxon>Streptophyta</taxon>
        <taxon>Embryophyta</taxon>
        <taxon>Tracheophyta</taxon>
        <taxon>Spermatophyta</taxon>
        <taxon>Magnoliopsida</taxon>
        <taxon>eudicotyledons</taxon>
        <taxon>Gunneridae</taxon>
        <taxon>Pentapetalae</taxon>
        <taxon>rosids</taxon>
        <taxon>fabids</taxon>
        <taxon>Fabales</taxon>
        <taxon>Fabaceae</taxon>
        <taxon>Papilionoideae</taxon>
        <taxon>50 kb inversion clade</taxon>
        <taxon>NPAAA clade</taxon>
        <taxon>indigoferoid/millettioid clade</taxon>
        <taxon>Phaseoleae</taxon>
        <taxon>Mucuna</taxon>
    </lineage>
</organism>
<feature type="region of interest" description="Disordered" evidence="1">
    <location>
        <begin position="15"/>
        <end position="49"/>
    </location>
</feature>
<name>A0A371F472_MUCPR</name>
<sequence>ETEVNLTRKSSWPYRVDSVGSTSWPASNQNTDSHPELDPSRHQKADSTIVPGQRRWNTATIVGDCRGKLIHKPSRTLYTFLCITFQVSSSKLLSTKSIINKDVYVKQPLSFESDYFPHHVSNSKRGKVDITLFCKSYGSQFIIVQIYVDDIILVLLMTLFVKNSLSSRRTNLK</sequence>
<feature type="compositionally biased region" description="Basic and acidic residues" evidence="1">
    <location>
        <begin position="33"/>
        <end position="45"/>
    </location>
</feature>